<reference evidence="1" key="1">
    <citation type="journal article" date="2015" name="Genome Biol. Evol.">
        <title>Organellar Genomes of White Spruce (Picea glauca): Assembly and Annotation.</title>
        <authorList>
            <person name="Jackman S.D."/>
            <person name="Warren R.L."/>
            <person name="Gibb E.A."/>
            <person name="Vandervalk B.P."/>
            <person name="Mohamadi H."/>
            <person name="Chu J."/>
            <person name="Raymond A."/>
            <person name="Pleasance S."/>
            <person name="Coope R."/>
            <person name="Wildung M.R."/>
            <person name="Ritland C.E."/>
            <person name="Bousquet J."/>
            <person name="Jones S.J."/>
            <person name="Bohlmann J."/>
            <person name="Birol I."/>
        </authorList>
    </citation>
    <scope>NUCLEOTIDE SEQUENCE [LARGE SCALE GENOMIC DNA]</scope>
    <source>
        <tissue evidence="1">Flushing bud</tissue>
    </source>
</reference>
<dbReference type="EMBL" id="LKAM01000006">
    <property type="protein sequence ID" value="KUM48358.1"/>
    <property type="molecule type" value="Genomic_DNA"/>
</dbReference>
<evidence type="ECO:0000313" key="1">
    <source>
        <dbReference type="EMBL" id="KUM48358.1"/>
    </source>
</evidence>
<keyword evidence="1" id="KW-0496">Mitochondrion</keyword>
<organism evidence="1">
    <name type="scientific">Picea glauca</name>
    <name type="common">White spruce</name>
    <name type="synonym">Pinus glauca</name>
    <dbReference type="NCBI Taxonomy" id="3330"/>
    <lineage>
        <taxon>Eukaryota</taxon>
        <taxon>Viridiplantae</taxon>
        <taxon>Streptophyta</taxon>
        <taxon>Embryophyta</taxon>
        <taxon>Tracheophyta</taxon>
        <taxon>Spermatophyta</taxon>
        <taxon>Pinopsida</taxon>
        <taxon>Pinidae</taxon>
        <taxon>Conifers I</taxon>
        <taxon>Pinales</taxon>
        <taxon>Pinaceae</taxon>
        <taxon>Picea</taxon>
    </lineage>
</organism>
<sequence>MAGWKDSCLSQSLASGSGLSCLPSLAGWKELRVDRKRLAQLAFSVARMQREQDEAKEKLDV</sequence>
<gene>
    <name evidence="1" type="ORF">ABT39_MTgene5358</name>
</gene>
<comment type="caution">
    <text evidence="1">The sequence shown here is derived from an EMBL/GenBank/DDBJ whole genome shotgun (WGS) entry which is preliminary data.</text>
</comment>
<dbReference type="PROSITE" id="PS51257">
    <property type="entry name" value="PROKAR_LIPOPROTEIN"/>
    <property type="match status" value="1"/>
</dbReference>
<proteinExistence type="predicted"/>
<name>A0A101M022_PICGL</name>
<protein>
    <submittedName>
        <fullName evidence="1">Uncharacterized protein</fullName>
    </submittedName>
</protein>
<dbReference type="AlphaFoldDB" id="A0A101M022"/>
<geneLocation type="mitochondrion" evidence="1"/>
<accession>A0A101M022</accession>